<evidence type="ECO:0000313" key="2">
    <source>
        <dbReference type="EMBL" id="MDJ1185393.1"/>
    </source>
</evidence>
<dbReference type="Proteomes" id="UP001232992">
    <property type="component" value="Unassembled WGS sequence"/>
</dbReference>
<accession>A0ABT7C415</accession>
<keyword evidence="3" id="KW-1185">Reference proteome</keyword>
<comment type="caution">
    <text evidence="2">The sequence shown here is derived from an EMBL/GenBank/DDBJ whole genome shotgun (WGS) entry which is preliminary data.</text>
</comment>
<dbReference type="EMBL" id="JAQOSQ010000033">
    <property type="protein sequence ID" value="MDJ1185393.1"/>
    <property type="molecule type" value="Genomic_DNA"/>
</dbReference>
<keyword evidence="1" id="KW-0472">Membrane</keyword>
<gene>
    <name evidence="2" type="ORF">PMH09_19590</name>
</gene>
<sequence length="61" mass="6884">MAINPSSIALLFTVFVVLLLISATPLLGSFEVKWTLPFLLWLFGIFFVGGWILFICYPLFS</sequence>
<dbReference type="RefSeq" id="WP_283760035.1">
    <property type="nucleotide sequence ID" value="NZ_JAQOSQ010000033.1"/>
</dbReference>
<reference evidence="2 3" key="1">
    <citation type="submission" date="2023-01" db="EMBL/GenBank/DDBJ databases">
        <title>Novel diversity within Roseofilum (Cyanobacteria; Desertifilaceae) from marine benthic mats with descriptions of four novel species.</title>
        <authorList>
            <person name="Wang Y."/>
            <person name="Berthold D.E."/>
            <person name="Hu J."/>
            <person name="Lefler F.W."/>
            <person name="Laughinghouse H.D. IV."/>
        </authorList>
    </citation>
    <scope>NUCLEOTIDE SEQUENCE [LARGE SCALE GENOMIC DNA]</scope>
    <source>
        <strain evidence="2 3">BLCC-M143</strain>
    </source>
</reference>
<organism evidence="2 3">
    <name type="scientific">Roseofilum casamattae BLCC-M143</name>
    <dbReference type="NCBI Taxonomy" id="3022442"/>
    <lineage>
        <taxon>Bacteria</taxon>
        <taxon>Bacillati</taxon>
        <taxon>Cyanobacteriota</taxon>
        <taxon>Cyanophyceae</taxon>
        <taxon>Desertifilales</taxon>
        <taxon>Desertifilaceae</taxon>
        <taxon>Roseofilum</taxon>
        <taxon>Roseofilum casamattae</taxon>
    </lineage>
</organism>
<protein>
    <submittedName>
        <fullName evidence="2">Uncharacterized protein</fullName>
    </submittedName>
</protein>
<evidence type="ECO:0000256" key="1">
    <source>
        <dbReference type="SAM" id="Phobius"/>
    </source>
</evidence>
<name>A0ABT7C415_9CYAN</name>
<evidence type="ECO:0000313" key="3">
    <source>
        <dbReference type="Proteomes" id="UP001232992"/>
    </source>
</evidence>
<proteinExistence type="predicted"/>
<keyword evidence="1" id="KW-0812">Transmembrane</keyword>
<keyword evidence="1" id="KW-1133">Transmembrane helix</keyword>
<feature type="transmembrane region" description="Helical" evidence="1">
    <location>
        <begin position="38"/>
        <end position="60"/>
    </location>
</feature>